<evidence type="ECO:0000313" key="2">
    <source>
        <dbReference type="WBParaSite" id="L893_g735.t1"/>
    </source>
</evidence>
<sequence>MTFGTQDRSFEIGSRSQVFLTLHKSYLIPRADSSLVQVDRFVLPLRPNFLKKSVIFISSFRRRSCPPKLEKKTSVPHNNLIFTKNQIDDDFREGTMRCKIVIVAFAFGELGGRGSSFKNSSFGVK</sequence>
<name>A0A1I8ANU8_9BILA</name>
<organism evidence="1 2">
    <name type="scientific">Steinernema glaseri</name>
    <dbReference type="NCBI Taxonomy" id="37863"/>
    <lineage>
        <taxon>Eukaryota</taxon>
        <taxon>Metazoa</taxon>
        <taxon>Ecdysozoa</taxon>
        <taxon>Nematoda</taxon>
        <taxon>Chromadorea</taxon>
        <taxon>Rhabditida</taxon>
        <taxon>Tylenchina</taxon>
        <taxon>Panagrolaimomorpha</taxon>
        <taxon>Strongyloidoidea</taxon>
        <taxon>Steinernematidae</taxon>
        <taxon>Steinernema</taxon>
    </lineage>
</organism>
<evidence type="ECO:0000313" key="1">
    <source>
        <dbReference type="Proteomes" id="UP000095287"/>
    </source>
</evidence>
<dbReference type="WBParaSite" id="L893_g735.t1">
    <property type="protein sequence ID" value="L893_g735.t1"/>
    <property type="gene ID" value="L893_g735"/>
</dbReference>
<protein>
    <submittedName>
        <fullName evidence="2">Ovule protein</fullName>
    </submittedName>
</protein>
<proteinExistence type="predicted"/>
<reference evidence="2" key="1">
    <citation type="submission" date="2016-11" db="UniProtKB">
        <authorList>
            <consortium name="WormBaseParasite"/>
        </authorList>
    </citation>
    <scope>IDENTIFICATION</scope>
</reference>
<accession>A0A1I8ANU8</accession>
<dbReference type="AlphaFoldDB" id="A0A1I8ANU8"/>
<keyword evidence="1" id="KW-1185">Reference proteome</keyword>
<dbReference type="Proteomes" id="UP000095287">
    <property type="component" value="Unplaced"/>
</dbReference>